<evidence type="ECO:0000256" key="9">
    <source>
        <dbReference type="ARBA" id="ARBA00049922"/>
    </source>
</evidence>
<keyword evidence="10" id="KW-0732">Signal</keyword>
<dbReference type="AlphaFoldDB" id="A0AB35U5P2"/>
<feature type="domain" description="FMN-binding" evidence="11">
    <location>
        <begin position="45"/>
        <end position="119"/>
    </location>
</feature>
<keyword evidence="6" id="KW-0285">Flavoprotein</keyword>
<dbReference type="SMART" id="SM00900">
    <property type="entry name" value="FMN_bind"/>
    <property type="match status" value="1"/>
</dbReference>
<dbReference type="PROSITE" id="PS51257">
    <property type="entry name" value="PROKAR_LIPOPROTEIN"/>
    <property type="match status" value="1"/>
</dbReference>
<dbReference type="GO" id="GO:0010181">
    <property type="term" value="F:FMN binding"/>
    <property type="evidence" value="ECO:0007669"/>
    <property type="project" value="InterPro"/>
</dbReference>
<dbReference type="InterPro" id="IPR050315">
    <property type="entry name" value="FAD-oxidoreductase_2"/>
</dbReference>
<evidence type="ECO:0000256" key="10">
    <source>
        <dbReference type="SAM" id="SignalP"/>
    </source>
</evidence>
<dbReference type="Pfam" id="PF04205">
    <property type="entry name" value="FMN_bind"/>
    <property type="match status" value="1"/>
</dbReference>
<evidence type="ECO:0000313" key="12">
    <source>
        <dbReference type="EMBL" id="MDX8420498.1"/>
    </source>
</evidence>
<evidence type="ECO:0000256" key="8">
    <source>
        <dbReference type="ARBA" id="ARBA00023002"/>
    </source>
</evidence>
<evidence type="ECO:0000256" key="5">
    <source>
        <dbReference type="ARBA" id="ARBA00015872"/>
    </source>
</evidence>
<dbReference type="InterPro" id="IPR036188">
    <property type="entry name" value="FAD/NAD-bd_sf"/>
</dbReference>
<evidence type="ECO:0000256" key="6">
    <source>
        <dbReference type="ARBA" id="ARBA00022630"/>
    </source>
</evidence>
<evidence type="ECO:0000256" key="1">
    <source>
        <dbReference type="ARBA" id="ARBA00001917"/>
    </source>
</evidence>
<evidence type="ECO:0000256" key="7">
    <source>
        <dbReference type="ARBA" id="ARBA00022827"/>
    </source>
</evidence>
<name>A0AB35U5P2_9FIRM</name>
<dbReference type="InterPro" id="IPR027477">
    <property type="entry name" value="Succ_DH/fumarate_Rdtase_cat_sf"/>
</dbReference>
<evidence type="ECO:0000259" key="11">
    <source>
        <dbReference type="SMART" id="SM00900"/>
    </source>
</evidence>
<comment type="similarity">
    <text evidence="3">Belongs to the FAD-dependent oxidoreductase 2 family. FRD/SDH subfamily.</text>
</comment>
<reference evidence="12 13" key="1">
    <citation type="submission" date="2022-03" db="EMBL/GenBank/DDBJ databases">
        <title>Novel taxa within the pig intestine.</title>
        <authorList>
            <person name="Wylensek D."/>
            <person name="Bishof K."/>
            <person name="Afrizal A."/>
            <person name="Clavel T."/>
        </authorList>
    </citation>
    <scope>NUCLEOTIDE SEQUENCE [LARGE SCALE GENOMIC DNA]</scope>
    <source>
        <strain evidence="12 13">CLA-KB-P133</strain>
    </source>
</reference>
<dbReference type="GO" id="GO:0033765">
    <property type="term" value="F:steroid dehydrogenase activity, acting on the CH-CH group of donors"/>
    <property type="evidence" value="ECO:0007669"/>
    <property type="project" value="UniProtKB-ARBA"/>
</dbReference>
<proteinExistence type="inferred from homology"/>
<dbReference type="PANTHER" id="PTHR43400:SF7">
    <property type="entry name" value="FAD-DEPENDENT OXIDOREDUCTASE 2 FAD BINDING DOMAIN-CONTAINING PROTEIN"/>
    <property type="match status" value="1"/>
</dbReference>
<keyword evidence="7" id="KW-0274">FAD</keyword>
<dbReference type="InterPro" id="IPR003953">
    <property type="entry name" value="FAD-dep_OxRdtase_2_FAD-bd"/>
</dbReference>
<evidence type="ECO:0000313" key="13">
    <source>
        <dbReference type="Proteomes" id="UP001286174"/>
    </source>
</evidence>
<dbReference type="GO" id="GO:0016020">
    <property type="term" value="C:membrane"/>
    <property type="evidence" value="ECO:0007669"/>
    <property type="project" value="InterPro"/>
</dbReference>
<dbReference type="Pfam" id="PF00890">
    <property type="entry name" value="FAD_binding_2"/>
    <property type="match status" value="1"/>
</dbReference>
<dbReference type="EC" id="1.3.99.33" evidence="4"/>
<dbReference type="Gene3D" id="3.50.50.60">
    <property type="entry name" value="FAD/NAD(P)-binding domain"/>
    <property type="match status" value="1"/>
</dbReference>
<keyword evidence="13" id="KW-1185">Reference proteome</keyword>
<evidence type="ECO:0000256" key="2">
    <source>
        <dbReference type="ARBA" id="ARBA00001974"/>
    </source>
</evidence>
<comment type="cofactor">
    <cofactor evidence="2">
        <name>FAD</name>
        <dbReference type="ChEBI" id="CHEBI:57692"/>
    </cofactor>
</comment>
<comment type="cofactor">
    <cofactor evidence="1">
        <name>FMN</name>
        <dbReference type="ChEBI" id="CHEBI:58210"/>
    </cofactor>
</comment>
<keyword evidence="8" id="KW-0560">Oxidoreductase</keyword>
<dbReference type="SUPFAM" id="SSF56425">
    <property type="entry name" value="Succinate dehydrogenase/fumarate reductase flavoprotein, catalytic domain"/>
    <property type="match status" value="1"/>
</dbReference>
<dbReference type="InterPro" id="IPR007329">
    <property type="entry name" value="FMN-bd"/>
</dbReference>
<feature type="chain" id="PRO_5044276938" description="Urocanate reductase" evidence="10">
    <location>
        <begin position="28"/>
        <end position="607"/>
    </location>
</feature>
<gene>
    <name evidence="12" type="ORF">MOZ60_10415</name>
</gene>
<protein>
    <recommendedName>
        <fullName evidence="5">Urocanate reductase</fullName>
        <ecNumber evidence="4">1.3.99.33</ecNumber>
    </recommendedName>
</protein>
<dbReference type="PANTHER" id="PTHR43400">
    <property type="entry name" value="FUMARATE REDUCTASE"/>
    <property type="match status" value="1"/>
</dbReference>
<comment type="caution">
    <text evidence="12">The sequence shown here is derived from an EMBL/GenBank/DDBJ whole genome shotgun (WGS) entry which is preliminary data.</text>
</comment>
<accession>A0AB35U5P2</accession>
<evidence type="ECO:0000256" key="3">
    <source>
        <dbReference type="ARBA" id="ARBA00008040"/>
    </source>
</evidence>
<dbReference type="EMBL" id="JALBUR010000042">
    <property type="protein sequence ID" value="MDX8420498.1"/>
    <property type="molecule type" value="Genomic_DNA"/>
</dbReference>
<dbReference type="SUPFAM" id="SSF51905">
    <property type="entry name" value="FAD/NAD(P)-binding domain"/>
    <property type="match status" value="1"/>
</dbReference>
<dbReference type="RefSeq" id="WP_370596627.1">
    <property type="nucleotide sequence ID" value="NZ_JALBUR010000042.1"/>
</dbReference>
<evidence type="ECO:0000256" key="4">
    <source>
        <dbReference type="ARBA" id="ARBA00013137"/>
    </source>
</evidence>
<dbReference type="Gene3D" id="3.90.1010.20">
    <property type="match status" value="1"/>
</dbReference>
<organism evidence="12 13">
    <name type="scientific">Grylomicrobium aquisgranensis</name>
    <dbReference type="NCBI Taxonomy" id="2926318"/>
    <lineage>
        <taxon>Bacteria</taxon>
        <taxon>Bacillati</taxon>
        <taxon>Bacillota</taxon>
        <taxon>Erysipelotrichia</taxon>
        <taxon>Erysipelotrichales</taxon>
        <taxon>Erysipelotrichaceae</taxon>
        <taxon>Grylomicrobium</taxon>
    </lineage>
</organism>
<feature type="signal peptide" evidence="10">
    <location>
        <begin position="1"/>
        <end position="27"/>
    </location>
</feature>
<dbReference type="Gene3D" id="3.90.700.10">
    <property type="entry name" value="Succinate dehydrogenase/fumarate reductase flavoprotein, catalytic domain"/>
    <property type="match status" value="1"/>
</dbReference>
<comment type="catalytic activity">
    <reaction evidence="9">
        <text>dihydrourocanate + A = urocanate + AH2</text>
        <dbReference type="Rhea" id="RHEA:36059"/>
        <dbReference type="ChEBI" id="CHEBI:13193"/>
        <dbReference type="ChEBI" id="CHEBI:17499"/>
        <dbReference type="ChEBI" id="CHEBI:27247"/>
        <dbReference type="ChEBI" id="CHEBI:72991"/>
        <dbReference type="EC" id="1.3.99.33"/>
    </reaction>
</comment>
<dbReference type="Proteomes" id="UP001286174">
    <property type="component" value="Unassembled WGS sequence"/>
</dbReference>
<sequence length="607" mass="63363">MKKRRLLSAFLCAAMLAGCSGSSTAVATTTPVSIPDGVYEGTGTGNNGPISVSVTVKDNKLTDVEVTSNTETQGIGDVAVAKVPQDMVDNNTFSVDNVSGATVTTVGIESACRDALKDVDPDGTAFNTDVETEKDSETREMSADIVVIGAGGGGMAAATKAASMGKSVILIEKNDMVGGDTMCNAGTLIATGSKFQKEKLGEENDSPELAYDDIMRIGLNKNDPVLVKMITETIGSTVDWLIDDMKVPYDVAQTQYPDHSAKRQIGVVGRSYEFFKVMTDNFENLGGQLLLGTKATKLLTDDSGAVTGVECEDSKGKIDITAKATIDAAGGFGANTKMLPDSLNGYMFYGRTTDLGDGLNLGTDVGADTINLDLVKVYPQGVETVPGRALAATASSTAATNGHGAIYVNTKGDRVVKETGTLAEITNATVAQDDKILYLVMDEDAWQTYVQKSLEDKLVASADDLTKWESIENDGKPVLASGTDLSALAKTMGIDADELQKTVDQYNSDCASGTDAFGKENPVALATGGTYYVVEQRPRFCTTLGGLKANENMQILDKSGNPITNLYGAGSVVGGANGADSMTAMMNSWAIGSGVVAGQKAAESITD</sequence>